<dbReference type="Pfam" id="PF12697">
    <property type="entry name" value="Abhydrolase_6"/>
    <property type="match status" value="1"/>
</dbReference>
<dbReference type="SUPFAM" id="SSF53474">
    <property type="entry name" value="alpha/beta-Hydrolases"/>
    <property type="match status" value="1"/>
</dbReference>
<dbReference type="InterPro" id="IPR045889">
    <property type="entry name" value="MES/HNL"/>
</dbReference>
<evidence type="ECO:0000313" key="22">
    <source>
        <dbReference type="EMBL" id="RHN54084.1"/>
    </source>
</evidence>
<protein>
    <recommendedName>
        <fullName evidence="16">(S)-hydroxynitrile lyase</fullName>
        <ecNumber evidence="15">4.1.2.47</ecNumber>
    </recommendedName>
    <alternativeName>
        <fullName evidence="17">2-hydroxy-2-methylpropanenitrile lyase</fullName>
    </alternativeName>
    <alternativeName>
        <fullName evidence="18">Acetone cyanohydrin lyase</fullName>
    </alternativeName>
    <alternativeName>
        <fullName evidence="19">Hydroxynitrile lyase</fullName>
    </alternativeName>
</protein>
<comment type="catalytic activity">
    <reaction evidence="8">
        <text>acrolein + hydrogen cyanide = (2S)-2-hydroxybut-3-enenitrile</text>
        <dbReference type="Rhea" id="RHEA:77411"/>
        <dbReference type="ChEBI" id="CHEBI:15368"/>
        <dbReference type="ChEBI" id="CHEBI:18407"/>
        <dbReference type="ChEBI" id="CHEBI:197356"/>
    </reaction>
</comment>
<evidence type="ECO:0000256" key="19">
    <source>
        <dbReference type="ARBA" id="ARBA00079794"/>
    </source>
</evidence>
<reference evidence="21 24" key="2">
    <citation type="journal article" date="2014" name="BMC Genomics">
        <title>An improved genome release (version Mt4.0) for the model legume Medicago truncatula.</title>
        <authorList>
            <person name="Tang H."/>
            <person name="Krishnakumar V."/>
            <person name="Bidwell S."/>
            <person name="Rosen B."/>
            <person name="Chan A."/>
            <person name="Zhou S."/>
            <person name="Gentzbittel L."/>
            <person name="Childs K.L."/>
            <person name="Yandell M."/>
            <person name="Gundlach H."/>
            <person name="Mayer K.F."/>
            <person name="Schwartz D.C."/>
            <person name="Town C.D."/>
        </authorList>
    </citation>
    <scope>GENOME REANNOTATION</scope>
    <source>
        <strain evidence="21">A17</strain>
        <strain evidence="23 24">cv. Jemalong A17</strain>
    </source>
</reference>
<dbReference type="EnsemblPlants" id="KEH27542">
    <property type="protein sequence ID" value="KEH27542"/>
    <property type="gene ID" value="MTR_5g018280"/>
</dbReference>
<evidence type="ECO:0000256" key="7">
    <source>
        <dbReference type="ARBA" id="ARBA00051735"/>
    </source>
</evidence>
<evidence type="ECO:0000313" key="21">
    <source>
        <dbReference type="EMBL" id="KEH27542.1"/>
    </source>
</evidence>
<evidence type="ECO:0000313" key="23">
    <source>
        <dbReference type="EnsemblPlants" id="KEH27542"/>
    </source>
</evidence>
<evidence type="ECO:0000256" key="9">
    <source>
        <dbReference type="ARBA" id="ARBA00052033"/>
    </source>
</evidence>
<dbReference type="GO" id="GO:0009694">
    <property type="term" value="P:jasmonic acid metabolic process"/>
    <property type="evidence" value="ECO:0000318"/>
    <property type="project" value="GO_Central"/>
</dbReference>
<evidence type="ECO:0000256" key="4">
    <source>
        <dbReference type="ARBA" id="ARBA00050358"/>
    </source>
</evidence>
<dbReference type="GO" id="GO:0080031">
    <property type="term" value="F:methyl salicylate esterase activity"/>
    <property type="evidence" value="ECO:0000318"/>
    <property type="project" value="GO_Central"/>
</dbReference>
<dbReference type="EC" id="4.1.2.47" evidence="15"/>
<evidence type="ECO:0000259" key="20">
    <source>
        <dbReference type="Pfam" id="PF12697"/>
    </source>
</evidence>
<evidence type="ECO:0000256" key="2">
    <source>
        <dbReference type="ARBA" id="ARBA00050241"/>
    </source>
</evidence>
<dbReference type="OMA" id="ARVYIVC"/>
<dbReference type="Proteomes" id="UP000265566">
    <property type="component" value="Chromosome 5"/>
</dbReference>
<evidence type="ECO:0000313" key="24">
    <source>
        <dbReference type="Proteomes" id="UP000002051"/>
    </source>
</evidence>
<sequence>MDTEIKRHFVLIHGSCHGAWCWYKIIALLKSAGHEVTALDMAASGIHPKQVHELDSVTYYYEPLIEFLRSLRQDQRVILVGHSLGGMCISVAMELFPKKIAAAVFVTAFMPSPDLSYLSLLQESRQSRDPSMVPKIMFDDSPNDKPNGSMLFGQQIIFEAYQLSPPEDLSLAMSLIRPARSYGDEELLQEKTRVTKDNYGTVAKVFIVCQQDKVLEHDFQLSMIERNPANDVKVIVDADHMPMFSKPKELCAYLQEVADTYY</sequence>
<comment type="catalytic activity">
    <reaction evidence="13">
        <text>an aromatic (S)-hydroxynitrile = an aromatic aldehyde + hydrogen cyanide</text>
        <dbReference type="Rhea" id="RHEA:54660"/>
        <dbReference type="ChEBI" id="CHEBI:18407"/>
        <dbReference type="ChEBI" id="CHEBI:33855"/>
        <dbReference type="ChEBI" id="CHEBI:138306"/>
        <dbReference type="EC" id="4.1.2.47"/>
    </reaction>
</comment>
<dbReference type="EMBL" id="CM001221">
    <property type="protein sequence ID" value="KEH27542.1"/>
    <property type="molecule type" value="Genomic_DNA"/>
</dbReference>
<evidence type="ECO:0000256" key="13">
    <source>
        <dbReference type="ARBA" id="ARBA00052826"/>
    </source>
</evidence>
<comment type="catalytic activity">
    <reaction evidence="7">
        <text>a disubstituted aliphatic (S)-hydroxynitrile = a ketone + hydrogen cyanide</text>
        <dbReference type="Rhea" id="RHEA:56592"/>
        <dbReference type="ChEBI" id="CHEBI:17087"/>
        <dbReference type="ChEBI" id="CHEBI:18407"/>
        <dbReference type="ChEBI" id="CHEBI:140597"/>
        <dbReference type="EC" id="4.1.2.47"/>
    </reaction>
</comment>
<keyword evidence="22" id="KW-0456">Lyase</keyword>
<organism evidence="21 24">
    <name type="scientific">Medicago truncatula</name>
    <name type="common">Barrel medic</name>
    <name type="synonym">Medicago tribuloides</name>
    <dbReference type="NCBI Taxonomy" id="3880"/>
    <lineage>
        <taxon>Eukaryota</taxon>
        <taxon>Viridiplantae</taxon>
        <taxon>Streptophyta</taxon>
        <taxon>Embryophyta</taxon>
        <taxon>Tracheophyta</taxon>
        <taxon>Spermatophyta</taxon>
        <taxon>Magnoliopsida</taxon>
        <taxon>eudicotyledons</taxon>
        <taxon>Gunneridae</taxon>
        <taxon>Pentapetalae</taxon>
        <taxon>rosids</taxon>
        <taxon>fabids</taxon>
        <taxon>Fabales</taxon>
        <taxon>Fabaceae</taxon>
        <taxon>Papilionoideae</taxon>
        <taxon>50 kb inversion clade</taxon>
        <taxon>NPAAA clade</taxon>
        <taxon>Hologalegina</taxon>
        <taxon>IRL clade</taxon>
        <taxon>Trifolieae</taxon>
        <taxon>Medicago</taxon>
    </lineage>
</organism>
<dbReference type="GO" id="GO:0080030">
    <property type="term" value="F:methyl indole-3-acetate esterase activity"/>
    <property type="evidence" value="ECO:0000318"/>
    <property type="project" value="GO_Central"/>
</dbReference>
<proteinExistence type="inferred from homology"/>
<gene>
    <name evidence="23" type="primary">11405823</name>
    <name evidence="21" type="ordered locus">MTR_5g018280</name>
    <name evidence="22" type="ORF">MtrunA17_Chr5g0402841</name>
</gene>
<comment type="catalytic activity">
    <reaction evidence="9">
        <text>2-methylpropanal + hydrogen cyanide = (2S)-2-hydroxy-3-methylbutanenitrile</text>
        <dbReference type="Rhea" id="RHEA:77403"/>
        <dbReference type="ChEBI" id="CHEBI:18407"/>
        <dbReference type="ChEBI" id="CHEBI:48943"/>
        <dbReference type="ChEBI" id="CHEBI:197354"/>
    </reaction>
</comment>
<evidence type="ECO:0000256" key="8">
    <source>
        <dbReference type="ARBA" id="ARBA00051977"/>
    </source>
</evidence>
<evidence type="ECO:0000256" key="15">
    <source>
        <dbReference type="ARBA" id="ARBA00066572"/>
    </source>
</evidence>
<dbReference type="HOGENOM" id="CLU_046066_0_1_1"/>
<reference evidence="22" key="4">
    <citation type="journal article" date="2018" name="Nat. Plants">
        <title>Whole-genome landscape of Medicago truncatula symbiotic genes.</title>
        <authorList>
            <person name="Pecrix Y."/>
            <person name="Gamas P."/>
            <person name="Carrere S."/>
        </authorList>
    </citation>
    <scope>NUCLEOTIDE SEQUENCE</scope>
    <source>
        <tissue evidence="22">Leaves</tissue>
    </source>
</reference>
<dbReference type="GO" id="GO:0047606">
    <property type="term" value="F:(S)-hydroxynitrile lyase activity"/>
    <property type="evidence" value="ECO:0007669"/>
    <property type="project" value="UniProtKB-EC"/>
</dbReference>
<evidence type="ECO:0000256" key="17">
    <source>
        <dbReference type="ARBA" id="ARBA00076040"/>
    </source>
</evidence>
<comment type="catalytic activity">
    <reaction evidence="10">
        <text>3-formylthiophene + hydrogen cyanide = (2S)-2-hydroxy-2-(thiophen-3-yl)acetonitrile</text>
        <dbReference type="Rhea" id="RHEA:77459"/>
        <dbReference type="ChEBI" id="CHEBI:18407"/>
        <dbReference type="ChEBI" id="CHEBI:87611"/>
        <dbReference type="ChEBI" id="CHEBI:197333"/>
    </reaction>
</comment>
<evidence type="ECO:0000256" key="5">
    <source>
        <dbReference type="ARBA" id="ARBA00050608"/>
    </source>
</evidence>
<reference evidence="21 24" key="1">
    <citation type="journal article" date="2011" name="Nature">
        <title>The Medicago genome provides insight into the evolution of rhizobial symbioses.</title>
        <authorList>
            <person name="Young N.D."/>
            <person name="Debelle F."/>
            <person name="Oldroyd G.E."/>
            <person name="Geurts R."/>
            <person name="Cannon S.B."/>
            <person name="Udvardi M.K."/>
            <person name="Benedito V.A."/>
            <person name="Mayer K.F."/>
            <person name="Gouzy J."/>
            <person name="Schoof H."/>
            <person name="Van de Peer Y."/>
            <person name="Proost S."/>
            <person name="Cook D.R."/>
            <person name="Meyers B.C."/>
            <person name="Spannagl M."/>
            <person name="Cheung F."/>
            <person name="De Mita S."/>
            <person name="Krishnakumar V."/>
            <person name="Gundlach H."/>
            <person name="Zhou S."/>
            <person name="Mudge J."/>
            <person name="Bharti A.K."/>
            <person name="Murray J.D."/>
            <person name="Naoumkina M.A."/>
            <person name="Rosen B."/>
            <person name="Silverstein K.A."/>
            <person name="Tang H."/>
            <person name="Rombauts S."/>
            <person name="Zhao P.X."/>
            <person name="Zhou P."/>
            <person name="Barbe V."/>
            <person name="Bardou P."/>
            <person name="Bechner M."/>
            <person name="Bellec A."/>
            <person name="Berger A."/>
            <person name="Berges H."/>
            <person name="Bidwell S."/>
            <person name="Bisseling T."/>
            <person name="Choisne N."/>
            <person name="Couloux A."/>
            <person name="Denny R."/>
            <person name="Deshpande S."/>
            <person name="Dai X."/>
            <person name="Doyle J.J."/>
            <person name="Dudez A.M."/>
            <person name="Farmer A.D."/>
            <person name="Fouteau S."/>
            <person name="Franken C."/>
            <person name="Gibelin C."/>
            <person name="Gish J."/>
            <person name="Goldstein S."/>
            <person name="Gonzalez A.J."/>
            <person name="Green P.J."/>
            <person name="Hallab A."/>
            <person name="Hartog M."/>
            <person name="Hua A."/>
            <person name="Humphray S.J."/>
            <person name="Jeong D.H."/>
            <person name="Jing Y."/>
            <person name="Jocker A."/>
            <person name="Kenton S.M."/>
            <person name="Kim D.J."/>
            <person name="Klee K."/>
            <person name="Lai H."/>
            <person name="Lang C."/>
            <person name="Lin S."/>
            <person name="Macmil S.L."/>
            <person name="Magdelenat G."/>
            <person name="Matthews L."/>
            <person name="McCorrison J."/>
            <person name="Monaghan E.L."/>
            <person name="Mun J.H."/>
            <person name="Najar F.Z."/>
            <person name="Nicholson C."/>
            <person name="Noirot C."/>
            <person name="O'Bleness M."/>
            <person name="Paule C.R."/>
            <person name="Poulain J."/>
            <person name="Prion F."/>
            <person name="Qin B."/>
            <person name="Qu C."/>
            <person name="Retzel E.F."/>
            <person name="Riddle C."/>
            <person name="Sallet E."/>
            <person name="Samain S."/>
            <person name="Samson N."/>
            <person name="Sanders I."/>
            <person name="Saurat O."/>
            <person name="Scarpelli C."/>
            <person name="Schiex T."/>
            <person name="Segurens B."/>
            <person name="Severin A.J."/>
            <person name="Sherrier D.J."/>
            <person name="Shi R."/>
            <person name="Sims S."/>
            <person name="Singer S.R."/>
            <person name="Sinharoy S."/>
            <person name="Sterck L."/>
            <person name="Viollet A."/>
            <person name="Wang B.B."/>
            <person name="Wang K."/>
            <person name="Wang M."/>
            <person name="Wang X."/>
            <person name="Warfsmann J."/>
            <person name="Weissenbach J."/>
            <person name="White D.D."/>
            <person name="White J.D."/>
            <person name="Wiley G.B."/>
            <person name="Wincker P."/>
            <person name="Xing Y."/>
            <person name="Yang L."/>
            <person name="Yao Z."/>
            <person name="Ying F."/>
            <person name="Zhai J."/>
            <person name="Zhou L."/>
            <person name="Zuber A."/>
            <person name="Denarie J."/>
            <person name="Dixon R.A."/>
            <person name="May G.D."/>
            <person name="Schwartz D.C."/>
            <person name="Rogers J."/>
            <person name="Quetier F."/>
            <person name="Town C.D."/>
            <person name="Roe B.A."/>
        </authorList>
    </citation>
    <scope>NUCLEOTIDE SEQUENCE [LARGE SCALE GENOMIC DNA]</scope>
    <source>
        <strain evidence="21">A17</strain>
        <strain evidence="23 24">cv. Jemalong A17</strain>
    </source>
</reference>
<evidence type="ECO:0000256" key="6">
    <source>
        <dbReference type="ARBA" id="ARBA00051647"/>
    </source>
</evidence>
<evidence type="ECO:0000256" key="11">
    <source>
        <dbReference type="ARBA" id="ARBA00052600"/>
    </source>
</evidence>
<comment type="catalytic activity">
    <reaction evidence="2">
        <text>a monosubstituted aliphatic (S)-hydroxynitrile = an aldehyde + hydrogen cyanide</text>
        <dbReference type="Rhea" id="RHEA:56588"/>
        <dbReference type="ChEBI" id="CHEBI:17478"/>
        <dbReference type="ChEBI" id="CHEBI:18407"/>
        <dbReference type="ChEBI" id="CHEBI:140596"/>
        <dbReference type="EC" id="4.1.2.47"/>
    </reaction>
</comment>
<comment type="catalytic activity">
    <reaction evidence="5">
        <text>formylthiophene + hydrogen cyanide = (2R)-2-hydroxy-2-(thiophen-2-yl)acetonitrile</text>
        <dbReference type="Rhea" id="RHEA:77455"/>
        <dbReference type="ChEBI" id="CHEBI:18407"/>
        <dbReference type="ChEBI" id="CHEBI:87301"/>
        <dbReference type="ChEBI" id="CHEBI:197332"/>
    </reaction>
</comment>
<comment type="catalytic activity">
    <reaction evidence="3">
        <text>2-hydroxy-2-methylpropanenitrile = acetone + hydrogen cyanide</text>
        <dbReference type="Rhea" id="RHEA:11932"/>
        <dbReference type="ChEBI" id="CHEBI:15347"/>
        <dbReference type="ChEBI" id="CHEBI:15348"/>
        <dbReference type="ChEBI" id="CHEBI:18407"/>
    </reaction>
    <physiologicalReaction direction="left-to-right" evidence="3">
        <dbReference type="Rhea" id="RHEA:11933"/>
    </physiologicalReaction>
</comment>
<dbReference type="PANTHER" id="PTHR10992:SF1066">
    <property type="entry name" value="METHYL JASMONATE ESTERASE 1"/>
    <property type="match status" value="1"/>
</dbReference>
<evidence type="ECO:0000256" key="14">
    <source>
        <dbReference type="ARBA" id="ARBA00060885"/>
    </source>
</evidence>
<dbReference type="Proteomes" id="UP000002051">
    <property type="component" value="Chromosome 5"/>
</dbReference>
<dbReference type="GO" id="GO:0009696">
    <property type="term" value="P:salicylic acid metabolic process"/>
    <property type="evidence" value="ECO:0000318"/>
    <property type="project" value="GO_Central"/>
</dbReference>
<feature type="domain" description="AB hydrolase-1" evidence="20">
    <location>
        <begin position="9"/>
        <end position="251"/>
    </location>
</feature>
<dbReference type="Gramene" id="rna29067">
    <property type="protein sequence ID" value="RHN54084.1"/>
    <property type="gene ID" value="gene29067"/>
</dbReference>
<dbReference type="FunFam" id="3.40.50.1820:FF:000051">
    <property type="entry name" value="(S)-hydroxynitrile lyase"/>
    <property type="match status" value="1"/>
</dbReference>
<dbReference type="InterPro" id="IPR000073">
    <property type="entry name" value="AB_hydrolase_1"/>
</dbReference>
<comment type="catalytic activity">
    <reaction evidence="11">
        <text>2,2-dimethylpropanal + hydrogen cyanide = (2S)-2-hydroxy-3,3-dimethylbutanenitrile</text>
        <dbReference type="Rhea" id="RHEA:77407"/>
        <dbReference type="ChEBI" id="CHEBI:18407"/>
        <dbReference type="ChEBI" id="CHEBI:141557"/>
        <dbReference type="ChEBI" id="CHEBI:197355"/>
    </reaction>
</comment>
<dbReference type="AlphaFoldDB" id="A0A072UD42"/>
<evidence type="ECO:0000256" key="12">
    <source>
        <dbReference type="ARBA" id="ARBA00052609"/>
    </source>
</evidence>
<evidence type="ECO:0000256" key="10">
    <source>
        <dbReference type="ARBA" id="ARBA00052511"/>
    </source>
</evidence>
<evidence type="ECO:0000256" key="3">
    <source>
        <dbReference type="ARBA" id="ARBA00050262"/>
    </source>
</evidence>
<evidence type="ECO:0000256" key="16">
    <source>
        <dbReference type="ARBA" id="ARBA00069221"/>
    </source>
</evidence>
<dbReference type="PaxDb" id="3880-AES94784"/>
<accession>A0A072UD42</accession>
<dbReference type="GO" id="GO:0080032">
    <property type="term" value="F:methyl jasmonate esterase activity"/>
    <property type="evidence" value="ECO:0000318"/>
    <property type="project" value="GO_Central"/>
</dbReference>
<reference evidence="23" key="3">
    <citation type="submission" date="2015-04" db="UniProtKB">
        <authorList>
            <consortium name="EnsemblPlants"/>
        </authorList>
    </citation>
    <scope>IDENTIFICATION</scope>
    <source>
        <strain evidence="23">cv. Jemalong A17</strain>
    </source>
</reference>
<dbReference type="Gene3D" id="3.40.50.1820">
    <property type="entry name" value="alpha/beta hydrolase"/>
    <property type="match status" value="1"/>
</dbReference>
<comment type="catalytic activity">
    <reaction evidence="12">
        <text>cyclohexanecarbaldehyde + hydrogen cyanide = (2S)-2-cyclohexyl-2-hydroxyacetonitrile</text>
        <dbReference type="Rhea" id="RHEA:77423"/>
        <dbReference type="ChEBI" id="CHEBI:18407"/>
        <dbReference type="ChEBI" id="CHEBI:197359"/>
        <dbReference type="ChEBI" id="CHEBI:197360"/>
    </reaction>
</comment>
<comment type="catalytic activity">
    <reaction evidence="6">
        <text>butan-2-one + hydrogen cyanide = 2-hydroxy-2-methylbutanenitrile</text>
        <dbReference type="Rhea" id="RHEA:77467"/>
        <dbReference type="ChEBI" id="CHEBI:18407"/>
        <dbReference type="ChEBI" id="CHEBI:28398"/>
        <dbReference type="ChEBI" id="CHEBI:60954"/>
    </reaction>
    <physiologicalReaction direction="right-to-left" evidence="6">
        <dbReference type="Rhea" id="RHEA:77469"/>
    </physiologicalReaction>
</comment>
<dbReference type="PANTHER" id="PTHR10992">
    <property type="entry name" value="METHYLESTERASE FAMILY MEMBER"/>
    <property type="match status" value="1"/>
</dbReference>
<evidence type="ECO:0000256" key="1">
    <source>
        <dbReference type="ARBA" id="ARBA00050104"/>
    </source>
</evidence>
<keyword evidence="24" id="KW-1185">Reference proteome</keyword>
<dbReference type="OrthoDB" id="408373at2759"/>
<dbReference type="KEGG" id="mtr:11405823"/>
<dbReference type="eggNOG" id="ENOG502QVWZ">
    <property type="taxonomic scope" value="Eukaryota"/>
</dbReference>
<comment type="similarity">
    <text evidence="14">Belongs to the AB hydrolase superfamily. Hydroxynitrile lyase family.</text>
</comment>
<comment type="catalytic activity">
    <reaction evidence="4">
        <text>benzaldehyde + hydrogen cyanide = (S)-mandelonitrile</text>
        <dbReference type="Rhea" id="RHEA:77427"/>
        <dbReference type="ChEBI" id="CHEBI:17169"/>
        <dbReference type="ChEBI" id="CHEBI:18407"/>
        <dbReference type="ChEBI" id="CHEBI:36941"/>
    </reaction>
</comment>
<dbReference type="InterPro" id="IPR029058">
    <property type="entry name" value="AB_hydrolase_fold"/>
</dbReference>
<evidence type="ECO:0000256" key="18">
    <source>
        <dbReference type="ARBA" id="ARBA00078291"/>
    </source>
</evidence>
<dbReference type="EMBL" id="PSQE01000005">
    <property type="protein sequence ID" value="RHN54084.1"/>
    <property type="molecule type" value="Genomic_DNA"/>
</dbReference>
<name>A0A072UD42_MEDTR</name>
<comment type="catalytic activity">
    <reaction evidence="1">
        <text>4-methoxybenzaldehyde + hydrogen cyanide = (2S)-2-hydroxy-2-(4-methoxyphenyl)acetonitrile</text>
        <dbReference type="Rhea" id="RHEA:77447"/>
        <dbReference type="ChEBI" id="CHEBI:18407"/>
        <dbReference type="ChEBI" id="CHEBI:28235"/>
        <dbReference type="ChEBI" id="CHEBI:197328"/>
    </reaction>
</comment>